<feature type="coiled-coil region" evidence="1">
    <location>
        <begin position="212"/>
        <end position="288"/>
    </location>
</feature>
<accession>K0TQY2</accession>
<evidence type="ECO:0008006" key="4">
    <source>
        <dbReference type="Google" id="ProtNLM"/>
    </source>
</evidence>
<gene>
    <name evidence="2" type="ORF">THAOC_01375</name>
</gene>
<comment type="caution">
    <text evidence="2">The sequence shown here is derived from an EMBL/GenBank/DDBJ whole genome shotgun (WGS) entry which is preliminary data.</text>
</comment>
<organism evidence="2 3">
    <name type="scientific">Thalassiosira oceanica</name>
    <name type="common">Marine diatom</name>
    <dbReference type="NCBI Taxonomy" id="159749"/>
    <lineage>
        <taxon>Eukaryota</taxon>
        <taxon>Sar</taxon>
        <taxon>Stramenopiles</taxon>
        <taxon>Ochrophyta</taxon>
        <taxon>Bacillariophyta</taxon>
        <taxon>Coscinodiscophyceae</taxon>
        <taxon>Thalassiosirophycidae</taxon>
        <taxon>Thalassiosirales</taxon>
        <taxon>Thalassiosiraceae</taxon>
        <taxon>Thalassiosira</taxon>
    </lineage>
</organism>
<sequence length="366" mass="41078">MICRQEGDLSVPRSCSSNLEYSSACQRPLPLSRHLFDLVPCSPAPTISPEAGRATVATVYDGTSGDASEWNKWAGSFAGQKLCITPELQDRPMQVSKYEDRGPVPRAIAFDSSSLPVVKEGDDDPTQIPDELQRVRQDVDELSINVSAFESNKSMTSAMTRESYVELAERLERLQNDLLCLAGDDANSKSHYTKSDAMRALAKAAHRQARKSENLSKKVKALRKTNKKIASQLFEATESNRDLLHTNIELTRELKRAETKAADLDLTVATLKTKLSKLETENVDKSRQLLHLWNSSSSSKRPPSQTVQKCNEIRILKDEMARMEALHRAKEKRSAEKIAILRRRSFEKKTDISKKMIKTQSDVESQ</sequence>
<evidence type="ECO:0000256" key="1">
    <source>
        <dbReference type="SAM" id="Coils"/>
    </source>
</evidence>
<dbReference type="EMBL" id="AGNL01001634">
    <property type="protein sequence ID" value="EJK76842.1"/>
    <property type="molecule type" value="Genomic_DNA"/>
</dbReference>
<dbReference type="AlphaFoldDB" id="K0TQY2"/>
<reference evidence="2 3" key="1">
    <citation type="journal article" date="2012" name="Genome Biol.">
        <title>Genome and low-iron response of an oceanic diatom adapted to chronic iron limitation.</title>
        <authorList>
            <person name="Lommer M."/>
            <person name="Specht M."/>
            <person name="Roy A.S."/>
            <person name="Kraemer L."/>
            <person name="Andreson R."/>
            <person name="Gutowska M.A."/>
            <person name="Wolf J."/>
            <person name="Bergner S.V."/>
            <person name="Schilhabel M.B."/>
            <person name="Klostermeier U.C."/>
            <person name="Beiko R.G."/>
            <person name="Rosenstiel P."/>
            <person name="Hippler M."/>
            <person name="Laroche J."/>
        </authorList>
    </citation>
    <scope>NUCLEOTIDE SEQUENCE [LARGE SCALE GENOMIC DNA]</scope>
    <source>
        <strain evidence="2 3">CCMP1005</strain>
    </source>
</reference>
<keyword evidence="3" id="KW-1185">Reference proteome</keyword>
<protein>
    <recommendedName>
        <fullName evidence="4">DUF4201 domain-containing protein</fullName>
    </recommendedName>
</protein>
<evidence type="ECO:0000313" key="3">
    <source>
        <dbReference type="Proteomes" id="UP000266841"/>
    </source>
</evidence>
<name>K0TQY2_THAOC</name>
<evidence type="ECO:0000313" key="2">
    <source>
        <dbReference type="EMBL" id="EJK76842.1"/>
    </source>
</evidence>
<dbReference type="Proteomes" id="UP000266841">
    <property type="component" value="Unassembled WGS sequence"/>
</dbReference>
<proteinExistence type="predicted"/>
<feature type="coiled-coil region" evidence="1">
    <location>
        <begin position="132"/>
        <end position="184"/>
    </location>
</feature>
<keyword evidence="1" id="KW-0175">Coiled coil</keyword>